<keyword evidence="2" id="KW-1185">Reference proteome</keyword>
<dbReference type="RefSeq" id="WP_069462115.1">
    <property type="nucleotide sequence ID" value="NZ_FODD01000002.1"/>
</dbReference>
<dbReference type="AlphaFoldDB" id="A0A1H8EHI8"/>
<dbReference type="Proteomes" id="UP000181951">
    <property type="component" value="Unassembled WGS sequence"/>
</dbReference>
<dbReference type="GO" id="GO:0004061">
    <property type="term" value="F:arylformamidase activity"/>
    <property type="evidence" value="ECO:0007669"/>
    <property type="project" value="InterPro"/>
</dbReference>
<evidence type="ECO:0000313" key="1">
    <source>
        <dbReference type="EMBL" id="SEN19041.1"/>
    </source>
</evidence>
<organism evidence="1 2">
    <name type="scientific">Actinacidiphila rubida</name>
    <dbReference type="NCBI Taxonomy" id="310780"/>
    <lineage>
        <taxon>Bacteria</taxon>
        <taxon>Bacillati</taxon>
        <taxon>Actinomycetota</taxon>
        <taxon>Actinomycetes</taxon>
        <taxon>Kitasatosporales</taxon>
        <taxon>Streptomycetaceae</taxon>
        <taxon>Actinacidiphila</taxon>
    </lineage>
</organism>
<proteinExistence type="predicted"/>
<dbReference type="EMBL" id="FODD01000002">
    <property type="protein sequence ID" value="SEN19041.1"/>
    <property type="molecule type" value="Genomic_DNA"/>
</dbReference>
<accession>A0A1H8EHI8</accession>
<dbReference type="SUPFAM" id="SSF102198">
    <property type="entry name" value="Putative cyclase"/>
    <property type="match status" value="1"/>
</dbReference>
<dbReference type="InterPro" id="IPR007325">
    <property type="entry name" value="KFase/CYL"/>
</dbReference>
<dbReference type="PANTHER" id="PTHR31118:SF32">
    <property type="entry name" value="KYNURENINE FORMAMIDASE"/>
    <property type="match status" value="1"/>
</dbReference>
<reference evidence="1 2" key="1">
    <citation type="submission" date="2016-10" db="EMBL/GenBank/DDBJ databases">
        <authorList>
            <person name="de Groot N.N."/>
        </authorList>
    </citation>
    <scope>NUCLEOTIDE SEQUENCE [LARGE SCALE GENOMIC DNA]</scope>
    <source>
        <strain evidence="1 2">CGMCC 4.2026</strain>
    </source>
</reference>
<dbReference type="GO" id="GO:0019441">
    <property type="term" value="P:L-tryptophan catabolic process to kynurenine"/>
    <property type="evidence" value="ECO:0007669"/>
    <property type="project" value="InterPro"/>
</dbReference>
<protein>
    <submittedName>
        <fullName evidence="1">Kynurenine formamidase</fullName>
    </submittedName>
</protein>
<dbReference type="Gene3D" id="3.50.30.50">
    <property type="entry name" value="Putative cyclase"/>
    <property type="match status" value="1"/>
</dbReference>
<dbReference type="STRING" id="310780.SAMN05216267_1002216"/>
<gene>
    <name evidence="1" type="ORF">SAMN05216267_1002216</name>
</gene>
<sequence>MKMIDISQGWYDGMPSYDAPWYPEFGVRRAMTPATDPAQGGRTFSDLSLFPHNGTHVESGFHFFADREKIDEVPLETFAGRVCIADLSHKGDLDPVTGEDLDKALEGVWQPGDRLLIRTDHPLRYLGRADYWDNPPYLTVSAADWAVEHGAVLVGLDCITERPDDRSGQVHRRLLEAGIPILENIQNLDRISGPVAQLMALPIKIAGVEAAPVRAVVIEDWPL</sequence>
<evidence type="ECO:0000313" key="2">
    <source>
        <dbReference type="Proteomes" id="UP000181951"/>
    </source>
</evidence>
<dbReference type="Pfam" id="PF04199">
    <property type="entry name" value="Cyclase"/>
    <property type="match status" value="1"/>
</dbReference>
<dbReference type="InterPro" id="IPR037175">
    <property type="entry name" value="KFase_sf"/>
</dbReference>
<dbReference type="PANTHER" id="PTHR31118">
    <property type="entry name" value="CYCLASE-LIKE PROTEIN 2"/>
    <property type="match status" value="1"/>
</dbReference>
<dbReference type="OrthoDB" id="7067800at2"/>
<name>A0A1H8EHI8_9ACTN</name>